<feature type="domain" description="Protein kinase" evidence="7">
    <location>
        <begin position="10"/>
        <end position="258"/>
    </location>
</feature>
<dbReference type="GO" id="GO:0004674">
    <property type="term" value="F:protein serine/threonine kinase activity"/>
    <property type="evidence" value="ECO:0007669"/>
    <property type="project" value="UniProtKB-KW"/>
</dbReference>
<dbReference type="Gene3D" id="1.10.510.10">
    <property type="entry name" value="Transferase(Phosphotransferase) domain 1"/>
    <property type="match status" value="1"/>
</dbReference>
<dbReference type="InterPro" id="IPR000719">
    <property type="entry name" value="Prot_kinase_dom"/>
</dbReference>
<comment type="caution">
    <text evidence="8">The sequence shown here is derived from an EMBL/GenBank/DDBJ whole genome shotgun (WGS) entry which is preliminary data.</text>
</comment>
<dbReference type="GO" id="GO:0007165">
    <property type="term" value="P:signal transduction"/>
    <property type="evidence" value="ECO:0007669"/>
    <property type="project" value="TreeGrafter"/>
</dbReference>
<evidence type="ECO:0000256" key="3">
    <source>
        <dbReference type="ARBA" id="ARBA00022777"/>
    </source>
</evidence>
<dbReference type="PANTHER" id="PTHR48011:SF7">
    <property type="entry name" value="F10K1.14 PROTEIN"/>
    <property type="match status" value="1"/>
</dbReference>
<evidence type="ECO:0000256" key="6">
    <source>
        <dbReference type="RuleBase" id="RU000304"/>
    </source>
</evidence>
<dbReference type="Pfam" id="PF00069">
    <property type="entry name" value="Pkinase"/>
    <property type="match status" value="1"/>
</dbReference>
<dbReference type="Gene3D" id="3.30.200.20">
    <property type="entry name" value="Phosphorylase Kinase, domain 1"/>
    <property type="match status" value="1"/>
</dbReference>
<keyword evidence="9" id="KW-1185">Reference proteome</keyword>
<proteinExistence type="inferred from homology"/>
<dbReference type="InterPro" id="IPR052751">
    <property type="entry name" value="Plant_MAPKKK"/>
</dbReference>
<dbReference type="AlphaFoldDB" id="A0AAD4JNK2"/>
<reference evidence="8 9" key="1">
    <citation type="journal article" date="2021" name="Nat. Commun.">
        <title>Incipient diploidization of the medicinal plant Perilla within 10,000 years.</title>
        <authorList>
            <person name="Zhang Y."/>
            <person name="Shen Q."/>
            <person name="Leng L."/>
            <person name="Zhang D."/>
            <person name="Chen S."/>
            <person name="Shi Y."/>
            <person name="Ning Z."/>
            <person name="Chen S."/>
        </authorList>
    </citation>
    <scope>NUCLEOTIDE SEQUENCE [LARGE SCALE GENOMIC DNA]</scope>
    <source>
        <strain evidence="9">cv. PC099</strain>
    </source>
</reference>
<dbReference type="SMART" id="SM00220">
    <property type="entry name" value="S_TKc"/>
    <property type="match status" value="1"/>
</dbReference>
<dbReference type="GO" id="GO:0005524">
    <property type="term" value="F:ATP binding"/>
    <property type="evidence" value="ECO:0007669"/>
    <property type="project" value="UniProtKB-UniRule"/>
</dbReference>
<evidence type="ECO:0000256" key="1">
    <source>
        <dbReference type="ARBA" id="ARBA00022679"/>
    </source>
</evidence>
<dbReference type="PANTHER" id="PTHR48011">
    <property type="entry name" value="CCR4-NOT TRANSCRIPTIONAL COMPLEX SUBUNIT CAF120-RELATED"/>
    <property type="match status" value="1"/>
</dbReference>
<comment type="similarity">
    <text evidence="6">Belongs to the protein kinase superfamily.</text>
</comment>
<accession>A0AAD4JNK2</accession>
<protein>
    <submittedName>
        <fullName evidence="8">Mitogen-activated protein kinase kinase kinase 14</fullName>
    </submittedName>
</protein>
<sequence length="441" mass="47906">MMENTMKNSWLRGPCIGRGAYGTVNAGVNISNAHIFAVKSVDLATAPPSHAEALENEITILKSLASPFIVKYLGDDKTTEGSPATCFRNLHMEYLPAGTAADLANPDEAVVASYAWCLVSALSYLHSRGIVHCDVKGKNVLLGPSPGSARLADFGSASAGGNGGRGSPLWMAPEVIRGEHQGPESDVWSVGCTVIEMVTGKPAWGAEAGSVCRIGYSDELPLFPAGLSSLCVDFLEKCLRRDYTRRWSCDQLLQHPFISMRLHEELDKYSSPRCVLDCLNLDFDEEDEEEAVNDEMMNLEGDERIRGLVSGEGANWESDGWLLVRTCSEYSHLLQDTNTNSNSNSNSDVVSFNFNNCDDSSSNAAPPPPPLQQESRRSCASFATTILHEGLDLQARQGVRDHHREFGVSTVGSHKKIANGSGAWRWNIQEYGGYSSHDAGN</sequence>
<dbReference type="PROSITE" id="PS00107">
    <property type="entry name" value="PROTEIN_KINASE_ATP"/>
    <property type="match status" value="1"/>
</dbReference>
<dbReference type="PROSITE" id="PS50011">
    <property type="entry name" value="PROTEIN_KINASE_DOM"/>
    <property type="match status" value="1"/>
</dbReference>
<keyword evidence="2 5" id="KW-0547">Nucleotide-binding</keyword>
<evidence type="ECO:0000259" key="7">
    <source>
        <dbReference type="PROSITE" id="PS50011"/>
    </source>
</evidence>
<gene>
    <name evidence="8" type="ORF">C2S53_018238</name>
</gene>
<evidence type="ECO:0000313" key="9">
    <source>
        <dbReference type="Proteomes" id="UP001190926"/>
    </source>
</evidence>
<dbReference type="PROSITE" id="PS00108">
    <property type="entry name" value="PROTEIN_KINASE_ST"/>
    <property type="match status" value="1"/>
</dbReference>
<organism evidence="8 9">
    <name type="scientific">Perilla frutescens var. hirtella</name>
    <name type="common">Perilla citriodora</name>
    <name type="synonym">Perilla setoyensis</name>
    <dbReference type="NCBI Taxonomy" id="608512"/>
    <lineage>
        <taxon>Eukaryota</taxon>
        <taxon>Viridiplantae</taxon>
        <taxon>Streptophyta</taxon>
        <taxon>Embryophyta</taxon>
        <taxon>Tracheophyta</taxon>
        <taxon>Spermatophyta</taxon>
        <taxon>Magnoliopsida</taxon>
        <taxon>eudicotyledons</taxon>
        <taxon>Gunneridae</taxon>
        <taxon>Pentapetalae</taxon>
        <taxon>asterids</taxon>
        <taxon>lamiids</taxon>
        <taxon>Lamiales</taxon>
        <taxon>Lamiaceae</taxon>
        <taxon>Nepetoideae</taxon>
        <taxon>Elsholtzieae</taxon>
        <taxon>Perilla</taxon>
    </lineage>
</organism>
<keyword evidence="6" id="KW-0723">Serine/threonine-protein kinase</keyword>
<feature type="binding site" evidence="5">
    <location>
        <position position="39"/>
    </location>
    <ligand>
        <name>ATP</name>
        <dbReference type="ChEBI" id="CHEBI:30616"/>
    </ligand>
</feature>
<evidence type="ECO:0000256" key="4">
    <source>
        <dbReference type="ARBA" id="ARBA00022840"/>
    </source>
</evidence>
<keyword evidence="4 5" id="KW-0067">ATP-binding</keyword>
<keyword evidence="1" id="KW-0808">Transferase</keyword>
<dbReference type="InterPro" id="IPR011009">
    <property type="entry name" value="Kinase-like_dom_sf"/>
</dbReference>
<evidence type="ECO:0000313" key="8">
    <source>
        <dbReference type="EMBL" id="KAH6837140.1"/>
    </source>
</evidence>
<dbReference type="CDD" id="cd06606">
    <property type="entry name" value="STKc_MAPKKK"/>
    <property type="match status" value="1"/>
</dbReference>
<evidence type="ECO:0000256" key="5">
    <source>
        <dbReference type="PROSITE-ProRule" id="PRU10141"/>
    </source>
</evidence>
<keyword evidence="3 8" id="KW-0418">Kinase</keyword>
<evidence type="ECO:0000256" key="2">
    <source>
        <dbReference type="ARBA" id="ARBA00022741"/>
    </source>
</evidence>
<dbReference type="SUPFAM" id="SSF56112">
    <property type="entry name" value="Protein kinase-like (PK-like)"/>
    <property type="match status" value="1"/>
</dbReference>
<dbReference type="InterPro" id="IPR017441">
    <property type="entry name" value="Protein_kinase_ATP_BS"/>
</dbReference>
<dbReference type="InterPro" id="IPR008271">
    <property type="entry name" value="Ser/Thr_kinase_AS"/>
</dbReference>
<name>A0AAD4JNK2_PERFH</name>
<dbReference type="Proteomes" id="UP001190926">
    <property type="component" value="Unassembled WGS sequence"/>
</dbReference>
<dbReference type="EMBL" id="SDAM02000019">
    <property type="protein sequence ID" value="KAH6837140.1"/>
    <property type="molecule type" value="Genomic_DNA"/>
</dbReference>